<gene>
    <name evidence="2" type="ORF">INT44_005878</name>
</gene>
<protein>
    <submittedName>
        <fullName evidence="2">Uncharacterized protein</fullName>
    </submittedName>
</protein>
<accession>A0A8H7PZ34</accession>
<feature type="compositionally biased region" description="Polar residues" evidence="1">
    <location>
        <begin position="1"/>
        <end position="16"/>
    </location>
</feature>
<dbReference type="Proteomes" id="UP000612746">
    <property type="component" value="Unassembled WGS sequence"/>
</dbReference>
<evidence type="ECO:0000313" key="2">
    <source>
        <dbReference type="EMBL" id="KAG2182897.1"/>
    </source>
</evidence>
<feature type="region of interest" description="Disordered" evidence="1">
    <location>
        <begin position="58"/>
        <end position="82"/>
    </location>
</feature>
<name>A0A8H7PZ34_9FUNG</name>
<evidence type="ECO:0000256" key="1">
    <source>
        <dbReference type="SAM" id="MobiDB-lite"/>
    </source>
</evidence>
<organism evidence="2 3">
    <name type="scientific">Umbelopsis vinacea</name>
    <dbReference type="NCBI Taxonomy" id="44442"/>
    <lineage>
        <taxon>Eukaryota</taxon>
        <taxon>Fungi</taxon>
        <taxon>Fungi incertae sedis</taxon>
        <taxon>Mucoromycota</taxon>
        <taxon>Mucoromycotina</taxon>
        <taxon>Umbelopsidomycetes</taxon>
        <taxon>Umbelopsidales</taxon>
        <taxon>Umbelopsidaceae</taxon>
        <taxon>Umbelopsis</taxon>
    </lineage>
</organism>
<keyword evidence="3" id="KW-1185">Reference proteome</keyword>
<proteinExistence type="predicted"/>
<dbReference type="EMBL" id="JAEPRA010000007">
    <property type="protein sequence ID" value="KAG2182897.1"/>
    <property type="molecule type" value="Genomic_DNA"/>
</dbReference>
<dbReference type="AlphaFoldDB" id="A0A8H7PZ34"/>
<comment type="caution">
    <text evidence="2">The sequence shown here is derived from an EMBL/GenBank/DDBJ whole genome shotgun (WGS) entry which is preliminary data.</text>
</comment>
<feature type="region of interest" description="Disordered" evidence="1">
    <location>
        <begin position="1"/>
        <end position="41"/>
    </location>
</feature>
<feature type="compositionally biased region" description="Low complexity" evidence="1">
    <location>
        <begin position="61"/>
        <end position="72"/>
    </location>
</feature>
<sequence length="82" mass="8587">MSATEATNTAEVTPQDQAVEEPTAQVTADTGAAPATTNKKNEFFDKIKHSFDKIVRKSKPKAAAADAPVVEATSEPVNAATE</sequence>
<reference evidence="2" key="1">
    <citation type="submission" date="2020-12" db="EMBL/GenBank/DDBJ databases">
        <title>Metabolic potential, ecology and presence of endohyphal bacteria is reflected in genomic diversity of Mucoromycotina.</title>
        <authorList>
            <person name="Muszewska A."/>
            <person name="Okrasinska A."/>
            <person name="Steczkiewicz K."/>
            <person name="Drgas O."/>
            <person name="Orlowska M."/>
            <person name="Perlinska-Lenart U."/>
            <person name="Aleksandrzak-Piekarczyk T."/>
            <person name="Szatraj K."/>
            <person name="Zielenkiewicz U."/>
            <person name="Pilsyk S."/>
            <person name="Malc E."/>
            <person name="Mieczkowski P."/>
            <person name="Kruszewska J.S."/>
            <person name="Biernat P."/>
            <person name="Pawlowska J."/>
        </authorList>
    </citation>
    <scope>NUCLEOTIDE SEQUENCE</scope>
    <source>
        <strain evidence="2">WA0000051536</strain>
    </source>
</reference>
<evidence type="ECO:0000313" key="3">
    <source>
        <dbReference type="Proteomes" id="UP000612746"/>
    </source>
</evidence>